<dbReference type="STRING" id="134849.SAMN05443668_103420"/>
<evidence type="ECO:0000313" key="5">
    <source>
        <dbReference type="Proteomes" id="UP000184440"/>
    </source>
</evidence>
<dbReference type="Gene3D" id="1.10.357.10">
    <property type="entry name" value="Tetracycline Repressor, domain 2"/>
    <property type="match status" value="1"/>
</dbReference>
<accession>A0A1M7PJN3</accession>
<feature type="domain" description="HTH tetR-type" evidence="3">
    <location>
        <begin position="27"/>
        <end position="87"/>
    </location>
</feature>
<dbReference type="GO" id="GO:0003677">
    <property type="term" value="F:DNA binding"/>
    <property type="evidence" value="ECO:0007669"/>
    <property type="project" value="UniProtKB-UniRule"/>
</dbReference>
<feature type="DNA-binding region" description="H-T-H motif" evidence="2">
    <location>
        <begin position="50"/>
        <end position="69"/>
    </location>
</feature>
<dbReference type="AlphaFoldDB" id="A0A1M7PJN3"/>
<evidence type="ECO:0000313" key="4">
    <source>
        <dbReference type="EMBL" id="SHN17285.1"/>
    </source>
</evidence>
<reference evidence="4 5" key="1">
    <citation type="submission" date="2016-11" db="EMBL/GenBank/DDBJ databases">
        <authorList>
            <person name="Jaros S."/>
            <person name="Januszkiewicz K."/>
            <person name="Wedrychowicz H."/>
        </authorList>
    </citation>
    <scope>NUCLEOTIDE SEQUENCE [LARGE SCALE GENOMIC DNA]</scope>
    <source>
        <strain evidence="4 5">DSM 46144</strain>
    </source>
</reference>
<name>A0A1M7PJN3_9ACTN</name>
<dbReference type="Proteomes" id="UP000184440">
    <property type="component" value="Unassembled WGS sequence"/>
</dbReference>
<dbReference type="EMBL" id="FRCS01000003">
    <property type="protein sequence ID" value="SHN17285.1"/>
    <property type="molecule type" value="Genomic_DNA"/>
</dbReference>
<sequence length="210" mass="22815">MTGPEVETSLRASAVERRLSVRRADAEDEVRRLLDVGLSMMREHPTGDLRVATIVRAAGVSNKAFYRSFGGKDELMAAVADDGARRMVSYVRHQRDKSADPGEQVRLAVRAVLHQARDQEAATTARAVLRLAFRSPQFRAAGGYDVQEGLADVLAGPLAALGSTDVERDSLLAACAAISLMEHHLWREQPPSTADEERLVGWILRAGGGD</sequence>
<dbReference type="InterPro" id="IPR001647">
    <property type="entry name" value="HTH_TetR"/>
</dbReference>
<dbReference type="PROSITE" id="PS50977">
    <property type="entry name" value="HTH_TETR_2"/>
    <property type="match status" value="1"/>
</dbReference>
<keyword evidence="1 2" id="KW-0238">DNA-binding</keyword>
<dbReference type="SUPFAM" id="SSF46689">
    <property type="entry name" value="Homeodomain-like"/>
    <property type="match status" value="1"/>
</dbReference>
<dbReference type="InterPro" id="IPR009057">
    <property type="entry name" value="Homeodomain-like_sf"/>
</dbReference>
<dbReference type="Pfam" id="PF00440">
    <property type="entry name" value="TetR_N"/>
    <property type="match status" value="1"/>
</dbReference>
<dbReference type="OrthoDB" id="4709704at2"/>
<keyword evidence="5" id="KW-1185">Reference proteome</keyword>
<gene>
    <name evidence="4" type="ORF">SAMN05443668_103420</name>
</gene>
<dbReference type="RefSeq" id="WP_073256377.1">
    <property type="nucleotide sequence ID" value="NZ_FRCS01000003.1"/>
</dbReference>
<protein>
    <submittedName>
        <fullName evidence="4">Transcriptional regulator, TetR family</fullName>
    </submittedName>
</protein>
<proteinExistence type="predicted"/>
<evidence type="ECO:0000259" key="3">
    <source>
        <dbReference type="PROSITE" id="PS50977"/>
    </source>
</evidence>
<organism evidence="4 5">
    <name type="scientific">Cryptosporangium aurantiacum</name>
    <dbReference type="NCBI Taxonomy" id="134849"/>
    <lineage>
        <taxon>Bacteria</taxon>
        <taxon>Bacillati</taxon>
        <taxon>Actinomycetota</taxon>
        <taxon>Actinomycetes</taxon>
        <taxon>Cryptosporangiales</taxon>
        <taxon>Cryptosporangiaceae</taxon>
        <taxon>Cryptosporangium</taxon>
    </lineage>
</organism>
<evidence type="ECO:0000256" key="1">
    <source>
        <dbReference type="ARBA" id="ARBA00023125"/>
    </source>
</evidence>
<evidence type="ECO:0000256" key="2">
    <source>
        <dbReference type="PROSITE-ProRule" id="PRU00335"/>
    </source>
</evidence>